<dbReference type="AlphaFoldDB" id="A0AA35LDQ3"/>
<dbReference type="EMBL" id="OX395140">
    <property type="protein sequence ID" value="CAI5793903.1"/>
    <property type="molecule type" value="Genomic_DNA"/>
</dbReference>
<sequence>MDLAAIDPVLQNLGKDYFFLFCIRYSSEYIYHMSNDRVVYHKEPTSAAIMDIMERWYMFPVPSKVLKMGMENITCLTFLKPAFTASKKSAIVGGMLYPIANTYGLSDDEKEELKKQFHGMVRRLLAESPTLATLSCIMQPLTFYFNAEDEQERQLAISTIRDLLTYALKFNNMPGIAINGILTPAVSELFNTINEADVLIEHVDVFPPMPQFP</sequence>
<keyword evidence="2" id="KW-1185">Reference proteome</keyword>
<accession>A0AA35LDQ3</accession>
<dbReference type="Proteomes" id="UP001178461">
    <property type="component" value="Chromosome Z"/>
</dbReference>
<protein>
    <submittedName>
        <fullName evidence="1">Uncharacterized protein</fullName>
    </submittedName>
</protein>
<reference evidence="1" key="1">
    <citation type="submission" date="2022-12" db="EMBL/GenBank/DDBJ databases">
        <authorList>
            <person name="Alioto T."/>
            <person name="Alioto T."/>
            <person name="Gomez Garrido J."/>
        </authorList>
    </citation>
    <scope>NUCLEOTIDE SEQUENCE</scope>
</reference>
<proteinExistence type="predicted"/>
<evidence type="ECO:0000313" key="1">
    <source>
        <dbReference type="EMBL" id="CAI5793903.1"/>
    </source>
</evidence>
<organism evidence="1 2">
    <name type="scientific">Podarcis lilfordi</name>
    <name type="common">Lilford's wall lizard</name>
    <dbReference type="NCBI Taxonomy" id="74358"/>
    <lineage>
        <taxon>Eukaryota</taxon>
        <taxon>Metazoa</taxon>
        <taxon>Chordata</taxon>
        <taxon>Craniata</taxon>
        <taxon>Vertebrata</taxon>
        <taxon>Euteleostomi</taxon>
        <taxon>Lepidosauria</taxon>
        <taxon>Squamata</taxon>
        <taxon>Bifurcata</taxon>
        <taxon>Unidentata</taxon>
        <taxon>Episquamata</taxon>
        <taxon>Laterata</taxon>
        <taxon>Lacertibaenia</taxon>
        <taxon>Lacertidae</taxon>
        <taxon>Podarcis</taxon>
    </lineage>
</organism>
<evidence type="ECO:0000313" key="2">
    <source>
        <dbReference type="Proteomes" id="UP001178461"/>
    </source>
</evidence>
<gene>
    <name evidence="1" type="ORF">PODLI_1B022970</name>
</gene>
<name>A0AA35LDQ3_9SAUR</name>